<accession>A0A4Y6V8B8</accession>
<sequence>MSSIRLPKKQGVNFLTRPVRTQSEPTSSAPSQQRCERRHDAPDETARRNRILDAACAAIQQHGYHAASMDNVATNSGMSKKTLYHFYPSKRSLFEAVILERLFTQIVFEPDPKDSIEEQLFQLTFRTAESLFSLEKINLLRSVIAESGRNPEITEQITQLFEISKTNFPIQDWLETQVRRGILDIPDVHDAADQFFGSALGGTLLSHLCACKRPRTGKVLEDFIRCCIKNFIKAHIIAP</sequence>
<evidence type="ECO:0000256" key="1">
    <source>
        <dbReference type="ARBA" id="ARBA00023125"/>
    </source>
</evidence>
<keyword evidence="6" id="KW-1185">Reference proteome</keyword>
<dbReference type="GO" id="GO:0003700">
    <property type="term" value="F:DNA-binding transcription factor activity"/>
    <property type="evidence" value="ECO:0007669"/>
    <property type="project" value="TreeGrafter"/>
</dbReference>
<gene>
    <name evidence="5" type="ORF">D5366_06230</name>
</gene>
<feature type="compositionally biased region" description="Basic and acidic residues" evidence="3">
    <location>
        <begin position="34"/>
        <end position="44"/>
    </location>
</feature>
<dbReference type="InterPro" id="IPR001647">
    <property type="entry name" value="HTH_TetR"/>
</dbReference>
<dbReference type="Pfam" id="PF00440">
    <property type="entry name" value="TetR_N"/>
    <property type="match status" value="1"/>
</dbReference>
<dbReference type="Pfam" id="PF14246">
    <property type="entry name" value="TetR_C_7"/>
    <property type="match status" value="1"/>
</dbReference>
<organism evidence="5 6">
    <name type="scientific">Neokomagataea tanensis</name>
    <dbReference type="NCBI Taxonomy" id="661191"/>
    <lineage>
        <taxon>Bacteria</taxon>
        <taxon>Pseudomonadati</taxon>
        <taxon>Pseudomonadota</taxon>
        <taxon>Alphaproteobacteria</taxon>
        <taxon>Acetobacterales</taxon>
        <taxon>Acetobacteraceae</taxon>
        <taxon>Neokomagataea</taxon>
    </lineage>
</organism>
<dbReference type="EMBL" id="CP032485">
    <property type="protein sequence ID" value="QDH24881.1"/>
    <property type="molecule type" value="Genomic_DNA"/>
</dbReference>
<dbReference type="Gene3D" id="1.10.357.10">
    <property type="entry name" value="Tetracycline Repressor, domain 2"/>
    <property type="match status" value="1"/>
</dbReference>
<evidence type="ECO:0000259" key="4">
    <source>
        <dbReference type="PROSITE" id="PS50977"/>
    </source>
</evidence>
<dbReference type="PROSITE" id="PS50977">
    <property type="entry name" value="HTH_TETR_2"/>
    <property type="match status" value="1"/>
</dbReference>
<evidence type="ECO:0000256" key="2">
    <source>
        <dbReference type="PROSITE-ProRule" id="PRU00335"/>
    </source>
</evidence>
<dbReference type="PANTHER" id="PTHR30055">
    <property type="entry name" value="HTH-TYPE TRANSCRIPTIONAL REGULATOR RUTR"/>
    <property type="match status" value="1"/>
</dbReference>
<evidence type="ECO:0000313" key="5">
    <source>
        <dbReference type="EMBL" id="QDH24881.1"/>
    </source>
</evidence>
<feature type="domain" description="HTH tetR-type" evidence="4">
    <location>
        <begin position="45"/>
        <end position="105"/>
    </location>
</feature>
<feature type="DNA-binding region" description="H-T-H motif" evidence="2">
    <location>
        <begin position="68"/>
        <end position="87"/>
    </location>
</feature>
<dbReference type="Gene3D" id="1.10.10.60">
    <property type="entry name" value="Homeodomain-like"/>
    <property type="match status" value="1"/>
</dbReference>
<dbReference type="Proteomes" id="UP000317214">
    <property type="component" value="Chromosome"/>
</dbReference>
<dbReference type="PANTHER" id="PTHR30055:SF146">
    <property type="entry name" value="HTH-TYPE TRANSCRIPTIONAL DUAL REGULATOR CECR"/>
    <property type="match status" value="1"/>
</dbReference>
<dbReference type="KEGG" id="ntn:D5366_06230"/>
<evidence type="ECO:0000256" key="3">
    <source>
        <dbReference type="SAM" id="MobiDB-lite"/>
    </source>
</evidence>
<feature type="region of interest" description="Disordered" evidence="3">
    <location>
        <begin position="1"/>
        <end position="44"/>
    </location>
</feature>
<feature type="compositionally biased region" description="Polar residues" evidence="3">
    <location>
        <begin position="19"/>
        <end position="33"/>
    </location>
</feature>
<evidence type="ECO:0000313" key="6">
    <source>
        <dbReference type="Proteomes" id="UP000317214"/>
    </source>
</evidence>
<keyword evidence="1 2" id="KW-0238">DNA-binding</keyword>
<dbReference type="SUPFAM" id="SSF46689">
    <property type="entry name" value="Homeodomain-like"/>
    <property type="match status" value="1"/>
</dbReference>
<proteinExistence type="predicted"/>
<reference evidence="5 6" key="1">
    <citation type="submission" date="2018-09" db="EMBL/GenBank/DDBJ databases">
        <title>The complete genome sequence of Neokomagataea tanensis NBRC 106556(T).</title>
        <authorList>
            <person name="Chua K.-O."/>
            <person name="See-Too W.-S."/>
            <person name="Hong K.-W."/>
            <person name="Yin W.-F."/>
            <person name="Chan K.-G."/>
        </authorList>
    </citation>
    <scope>NUCLEOTIDE SEQUENCE [LARGE SCALE GENOMIC DNA]</scope>
    <source>
        <strain evidence="6">AH13 \ NBRC 106556</strain>
    </source>
</reference>
<name>A0A4Y6V8B8_9PROT</name>
<dbReference type="InterPro" id="IPR039536">
    <property type="entry name" value="TetR_C_Proteobacteria"/>
</dbReference>
<dbReference type="GO" id="GO:0000976">
    <property type="term" value="F:transcription cis-regulatory region binding"/>
    <property type="evidence" value="ECO:0007669"/>
    <property type="project" value="TreeGrafter"/>
</dbReference>
<dbReference type="PRINTS" id="PR00455">
    <property type="entry name" value="HTHTETR"/>
</dbReference>
<dbReference type="OrthoDB" id="7584337at2"/>
<protein>
    <submittedName>
        <fullName evidence="5">TetR/AcrR family transcriptional regulator</fullName>
    </submittedName>
</protein>
<dbReference type="InterPro" id="IPR050109">
    <property type="entry name" value="HTH-type_TetR-like_transc_reg"/>
</dbReference>
<dbReference type="InterPro" id="IPR009057">
    <property type="entry name" value="Homeodomain-like_sf"/>
</dbReference>
<dbReference type="AlphaFoldDB" id="A0A4Y6V8B8"/>